<dbReference type="Proteomes" id="UP000008761">
    <property type="component" value="Unassembled WGS sequence"/>
</dbReference>
<sequence length="29" mass="3520">MRGEVCRAFYIFMPEVPIKNFSSLHYVVW</sequence>
<dbReference type="HOGENOM" id="CLU_3408761_0_0_5"/>
<evidence type="ECO:0000313" key="1">
    <source>
        <dbReference type="EMBL" id="EJF75924.1"/>
    </source>
</evidence>
<protein>
    <submittedName>
        <fullName evidence="1">Uncharacterized protein</fullName>
    </submittedName>
</protein>
<comment type="caution">
    <text evidence="1">The sequence shown here is derived from an EMBL/GenBank/DDBJ whole genome shotgun (WGS) entry which is preliminary data.</text>
</comment>
<evidence type="ECO:0000313" key="2">
    <source>
        <dbReference type="Proteomes" id="UP000008761"/>
    </source>
</evidence>
<gene>
    <name evidence="1" type="ORF">MEC_00479</name>
</gene>
<dbReference type="EMBL" id="AIME01000003">
    <property type="protein sequence ID" value="EJF75924.1"/>
    <property type="molecule type" value="Genomic_DNA"/>
</dbReference>
<accession>J0Q097</accession>
<dbReference type="AlphaFoldDB" id="J0Q097"/>
<name>J0Q097_9HYPH</name>
<reference evidence="1 2" key="1">
    <citation type="submission" date="2012-03" db="EMBL/GenBank/DDBJ databases">
        <title>The Genome Sequence of Bartonella alsatica IBS 382.</title>
        <authorList>
            <consortium name="The Broad Institute Genome Sequencing Platform"/>
            <consortium name="The Broad Institute Genome Sequencing Center for Infectious Disease"/>
            <person name="Feldgarden M."/>
            <person name="Kirby J."/>
            <person name="Kosoy M."/>
            <person name="Birtles R."/>
            <person name="Probert W.S."/>
            <person name="Chiaraviglio L."/>
            <person name="Young S.K."/>
            <person name="Zeng Q."/>
            <person name="Gargeya S."/>
            <person name="Fitzgerald M."/>
            <person name="Haas B."/>
            <person name="Abouelleil A."/>
            <person name="Alvarado L."/>
            <person name="Arachchi H.M."/>
            <person name="Berlin A."/>
            <person name="Chapman S.B."/>
            <person name="Gearin G."/>
            <person name="Goldberg J."/>
            <person name="Griggs A."/>
            <person name="Gujja S."/>
            <person name="Hansen M."/>
            <person name="Heiman D."/>
            <person name="Howarth C."/>
            <person name="Larimer J."/>
            <person name="Lui A."/>
            <person name="MacDonald P.J.P."/>
            <person name="McCowen C."/>
            <person name="Montmayeur A."/>
            <person name="Murphy C."/>
            <person name="Neiman D."/>
            <person name="Pearson M."/>
            <person name="Priest M."/>
            <person name="Roberts A."/>
            <person name="Saif S."/>
            <person name="Shea T."/>
            <person name="Sisk P."/>
            <person name="Stolte C."/>
            <person name="Sykes S."/>
            <person name="Wortman J."/>
            <person name="Nusbaum C."/>
            <person name="Birren B."/>
        </authorList>
    </citation>
    <scope>NUCLEOTIDE SEQUENCE [LARGE SCALE GENOMIC DNA]</scope>
    <source>
        <strain evidence="1 2">IBS 382</strain>
    </source>
</reference>
<proteinExistence type="predicted"/>
<organism evidence="1 2">
    <name type="scientific">Bartonella alsatica IBS 382</name>
    <dbReference type="NCBI Taxonomy" id="1094551"/>
    <lineage>
        <taxon>Bacteria</taxon>
        <taxon>Pseudomonadati</taxon>
        <taxon>Pseudomonadota</taxon>
        <taxon>Alphaproteobacteria</taxon>
        <taxon>Hyphomicrobiales</taxon>
        <taxon>Bartonellaceae</taxon>
        <taxon>Bartonella</taxon>
    </lineage>
</organism>